<dbReference type="PANTHER" id="PTHR38784:SF1">
    <property type="entry name" value="SUCROSE PHOSPHORYLASE"/>
    <property type="match status" value="1"/>
</dbReference>
<gene>
    <name evidence="1" type="ORF">NS354_05210</name>
</gene>
<dbReference type="SUPFAM" id="SSF52980">
    <property type="entry name" value="Restriction endonuclease-like"/>
    <property type="match status" value="1"/>
</dbReference>
<proteinExistence type="predicted"/>
<dbReference type="PIRSF" id="PIRSF011484">
    <property type="entry name" value="YaeQ"/>
    <property type="match status" value="1"/>
</dbReference>
<dbReference type="Pfam" id="PF07152">
    <property type="entry name" value="YaeQ"/>
    <property type="match status" value="1"/>
</dbReference>
<organism evidence="1 2">
    <name type="scientific">Leucobacter chromiiresistens</name>
    <dbReference type="NCBI Taxonomy" id="1079994"/>
    <lineage>
        <taxon>Bacteria</taxon>
        <taxon>Bacillati</taxon>
        <taxon>Actinomycetota</taxon>
        <taxon>Actinomycetes</taxon>
        <taxon>Micrococcales</taxon>
        <taxon>Microbacteriaceae</taxon>
        <taxon>Leucobacter</taxon>
    </lineage>
</organism>
<dbReference type="PATRIC" id="fig|1079994.3.peg.1128"/>
<dbReference type="Gene3D" id="3.10.640.10">
    <property type="entry name" value="Restriction endonuclease-like alpha-beta roll domain"/>
    <property type="match status" value="1"/>
</dbReference>
<evidence type="ECO:0000313" key="1">
    <source>
        <dbReference type="EMBL" id="KTR86326.1"/>
    </source>
</evidence>
<dbReference type="PANTHER" id="PTHR38784">
    <property type="entry name" value="SUCROSE PHOSPHORYLASE"/>
    <property type="match status" value="1"/>
</dbReference>
<accession>A0A147EP98</accession>
<evidence type="ECO:0008006" key="3">
    <source>
        <dbReference type="Google" id="ProtNLM"/>
    </source>
</evidence>
<dbReference type="InterPro" id="IPR011335">
    <property type="entry name" value="Restrct_endonuc-II-like"/>
</dbReference>
<name>A0A147EP98_9MICO</name>
<protein>
    <recommendedName>
        <fullName evidence="3">YaeQ protein</fullName>
    </recommendedName>
</protein>
<dbReference type="EMBL" id="LDRK01000024">
    <property type="protein sequence ID" value="KTR86326.1"/>
    <property type="molecule type" value="Genomic_DNA"/>
</dbReference>
<dbReference type="AlphaFoldDB" id="A0A147EP98"/>
<keyword evidence="2" id="KW-1185">Reference proteome</keyword>
<dbReference type="Proteomes" id="UP000070810">
    <property type="component" value="Unassembled WGS sequence"/>
</dbReference>
<sequence length="183" mass="19718">MAMGSTMHTFEVDLADVDRGVYEQFTLRVARHPSETAPFMVTRVLAFCLEYTEGVVFGGGVSTVDEPAVMVRDLTGSLSAWIEVGAPDAARLHSGSKSAERAVVYTHRDPEKVLANWRGKTIHRASEIPLLAVDPALVAGAADALERRNALSVSRTEGQLYLDLNGTNLSGALVEHRISEPSA</sequence>
<reference evidence="1 2" key="1">
    <citation type="journal article" date="2016" name="Front. Microbiol.">
        <title>Genomic Resource of Rice Seed Associated Bacteria.</title>
        <authorList>
            <person name="Midha S."/>
            <person name="Bansal K."/>
            <person name="Sharma S."/>
            <person name="Kumar N."/>
            <person name="Patil P.P."/>
            <person name="Chaudhry V."/>
            <person name="Patil P.B."/>
        </authorList>
    </citation>
    <scope>NUCLEOTIDE SEQUENCE [LARGE SCALE GENOMIC DNA]</scope>
    <source>
        <strain evidence="1 2">NS354</strain>
    </source>
</reference>
<dbReference type="InterPro" id="IPR009822">
    <property type="entry name" value="YaeQ"/>
</dbReference>
<comment type="caution">
    <text evidence="1">The sequence shown here is derived from an EMBL/GenBank/DDBJ whole genome shotgun (WGS) entry which is preliminary data.</text>
</comment>
<dbReference type="InterPro" id="IPR038590">
    <property type="entry name" value="YaeQ_sf"/>
</dbReference>
<evidence type="ECO:0000313" key="2">
    <source>
        <dbReference type="Proteomes" id="UP000070810"/>
    </source>
</evidence>
<dbReference type="RefSeq" id="WP_058593528.1">
    <property type="nucleotide sequence ID" value="NZ_LDRK01000024.1"/>
</dbReference>
<dbReference type="SMART" id="SM01322">
    <property type="entry name" value="YaeQ"/>
    <property type="match status" value="1"/>
</dbReference>